<dbReference type="PROSITE" id="PS50048">
    <property type="entry name" value="ZN2_CY6_FUNGAL_2"/>
    <property type="match status" value="1"/>
</dbReference>
<dbReference type="PROSITE" id="PS00463">
    <property type="entry name" value="ZN2_CY6_FUNGAL_1"/>
    <property type="match status" value="1"/>
</dbReference>
<evidence type="ECO:0000313" key="7">
    <source>
        <dbReference type="EMBL" id="RCH97027.1"/>
    </source>
</evidence>
<evidence type="ECO:0000313" key="8">
    <source>
        <dbReference type="Proteomes" id="UP000253551"/>
    </source>
</evidence>
<dbReference type="CDD" id="cd00067">
    <property type="entry name" value="GAL4"/>
    <property type="match status" value="1"/>
</dbReference>
<dbReference type="PANTHER" id="PTHR47338">
    <property type="entry name" value="ZN(II)2CYS6 TRANSCRIPTION FACTOR (EUROFUNG)-RELATED"/>
    <property type="match status" value="1"/>
</dbReference>
<dbReference type="GO" id="GO:0005634">
    <property type="term" value="C:nucleus"/>
    <property type="evidence" value="ECO:0007669"/>
    <property type="project" value="UniProtKB-SubCell"/>
</dbReference>
<dbReference type="SUPFAM" id="SSF57701">
    <property type="entry name" value="Zn2/Cys6 DNA-binding domain"/>
    <property type="match status" value="1"/>
</dbReference>
<dbReference type="InterPro" id="IPR001138">
    <property type="entry name" value="Zn2Cys6_DnaBD"/>
</dbReference>
<evidence type="ECO:0000259" key="6">
    <source>
        <dbReference type="PROSITE" id="PS50048"/>
    </source>
</evidence>
<dbReference type="STRING" id="4846.A0A367K4B7"/>
<dbReference type="AlphaFoldDB" id="A0A367K4B7"/>
<evidence type="ECO:0000256" key="4">
    <source>
        <dbReference type="ARBA" id="ARBA00023163"/>
    </source>
</evidence>
<dbReference type="GO" id="GO:0008270">
    <property type="term" value="F:zinc ion binding"/>
    <property type="evidence" value="ECO:0007669"/>
    <property type="project" value="InterPro"/>
</dbReference>
<evidence type="ECO:0000256" key="5">
    <source>
        <dbReference type="ARBA" id="ARBA00023242"/>
    </source>
</evidence>
<accession>A0A367K4B7</accession>
<dbReference type="InterPro" id="IPR036864">
    <property type="entry name" value="Zn2-C6_fun-type_DNA-bd_sf"/>
</dbReference>
<dbReference type="SMART" id="SM00066">
    <property type="entry name" value="GAL4"/>
    <property type="match status" value="1"/>
</dbReference>
<evidence type="ECO:0000256" key="2">
    <source>
        <dbReference type="ARBA" id="ARBA00022723"/>
    </source>
</evidence>
<keyword evidence="4" id="KW-0804">Transcription</keyword>
<feature type="non-terminal residue" evidence="7">
    <location>
        <position position="1"/>
    </location>
</feature>
<organism evidence="7 8">
    <name type="scientific">Rhizopus stolonifer</name>
    <name type="common">Rhizopus nigricans</name>
    <dbReference type="NCBI Taxonomy" id="4846"/>
    <lineage>
        <taxon>Eukaryota</taxon>
        <taxon>Fungi</taxon>
        <taxon>Fungi incertae sedis</taxon>
        <taxon>Mucoromycota</taxon>
        <taxon>Mucoromycotina</taxon>
        <taxon>Mucoromycetes</taxon>
        <taxon>Mucorales</taxon>
        <taxon>Mucorineae</taxon>
        <taxon>Rhizopodaceae</taxon>
        <taxon>Rhizopus</taxon>
    </lineage>
</organism>
<comment type="caution">
    <text evidence="7">The sequence shown here is derived from an EMBL/GenBank/DDBJ whole genome shotgun (WGS) entry which is preliminary data.</text>
</comment>
<comment type="subcellular location">
    <subcellularLocation>
        <location evidence="1">Nucleus</location>
    </subcellularLocation>
</comment>
<keyword evidence="8" id="KW-1185">Reference proteome</keyword>
<dbReference type="Pfam" id="PF00172">
    <property type="entry name" value="Zn_clus"/>
    <property type="match status" value="1"/>
</dbReference>
<proteinExistence type="predicted"/>
<protein>
    <recommendedName>
        <fullName evidence="6">Zn(2)-C6 fungal-type domain-containing protein</fullName>
    </recommendedName>
</protein>
<reference evidence="7 8" key="1">
    <citation type="journal article" date="2018" name="G3 (Bethesda)">
        <title>Phylogenetic and Phylogenomic Definition of Rhizopus Species.</title>
        <authorList>
            <person name="Gryganskyi A.P."/>
            <person name="Golan J."/>
            <person name="Dolatabadi S."/>
            <person name="Mondo S."/>
            <person name="Robb S."/>
            <person name="Idnurm A."/>
            <person name="Muszewska A."/>
            <person name="Steczkiewicz K."/>
            <person name="Masonjones S."/>
            <person name="Liao H.L."/>
            <person name="Gajdeczka M.T."/>
            <person name="Anike F."/>
            <person name="Vuek A."/>
            <person name="Anishchenko I.M."/>
            <person name="Voigt K."/>
            <person name="de Hoog G.S."/>
            <person name="Smith M.E."/>
            <person name="Heitman J."/>
            <person name="Vilgalys R."/>
            <person name="Stajich J.E."/>
        </authorList>
    </citation>
    <scope>NUCLEOTIDE SEQUENCE [LARGE SCALE GENOMIC DNA]</scope>
    <source>
        <strain evidence="7 8">LSU 92-RS-03</strain>
    </source>
</reference>
<evidence type="ECO:0000256" key="1">
    <source>
        <dbReference type="ARBA" id="ARBA00004123"/>
    </source>
</evidence>
<dbReference type="Proteomes" id="UP000253551">
    <property type="component" value="Unassembled WGS sequence"/>
</dbReference>
<dbReference type="Gene3D" id="4.10.240.10">
    <property type="entry name" value="Zn(2)-C6 fungal-type DNA-binding domain"/>
    <property type="match status" value="1"/>
</dbReference>
<dbReference type="CDD" id="cd12148">
    <property type="entry name" value="fungal_TF_MHR"/>
    <property type="match status" value="1"/>
</dbReference>
<dbReference type="PANTHER" id="PTHR47338:SF5">
    <property type="entry name" value="ZN(II)2CYS6 TRANSCRIPTION FACTOR (EUROFUNG)"/>
    <property type="match status" value="1"/>
</dbReference>
<keyword evidence="3" id="KW-0805">Transcription regulation</keyword>
<dbReference type="EMBL" id="PJQM01002235">
    <property type="protein sequence ID" value="RCH97027.1"/>
    <property type="molecule type" value="Genomic_DNA"/>
</dbReference>
<evidence type="ECO:0000256" key="3">
    <source>
        <dbReference type="ARBA" id="ARBA00023015"/>
    </source>
</evidence>
<gene>
    <name evidence="7" type="ORF">CU098_000501</name>
</gene>
<feature type="domain" description="Zn(2)-C6 fungal-type" evidence="6">
    <location>
        <begin position="14"/>
        <end position="43"/>
    </location>
</feature>
<dbReference type="InterPro" id="IPR050815">
    <property type="entry name" value="TF_fung"/>
</dbReference>
<keyword evidence="5" id="KW-0539">Nucleus</keyword>
<sequence>TMKSSTNVSLKKTPCDSCRQRKRRCSYETPCERCIKLAVECVYTVLPSPKDLEYLQELEYMEQIKLMEQQLVVMEKEMNTMKLARDSNDSFTNHVEENGYPSPVSLHSYETTKTSNRLVNESEIEKGERRSYMIAKHNQVEASITEQGDKAKPWQLTLKNGNFIIDTHVSSYSDLMNSLSAMLVAQKQVEHPILQSFVQPYVSNTITNSLTIVMWKKYGKSRLKSMVRFKPIFIQKLEAKQPITVIPLDSLTSFTFQLIHAYINCFHTMQFAIHSKSFVDLFMSNQLDILRSPVVMALCSDICQRPCKHVLKIIPIDSAADYALYYFEQARDIISDRFDETSLETFATYVFMTSYKLKAWGLADASKYLSIAEHMYNLLLPSYKNMMKNKTASPEAKMFGRLSRQLFHVQYVMEMKTIAENEDNKRKMFHKAMSFPNHSDHSLIYHAEDESPKEAHYAFLKNSVFQLRNNVKEAARSAFGSDISSYFGTFTHIIEMAIRHWYHHDLPQKFRLSLPLFEDVNDLEYFTILEQECLDDSPFGAISSLFAYNEYLIASKTFFPKTLEEASIKTEDILDLFYKQESQLPEHWNGHKNYPFRERLLIKMNHIRKHHMKEFLGSYQGSEDEFFRDFIGWIMNAWEILRRTIKSESKIAKTGTITPDRIKANMLLCIKFLETIANFTQNHSAHAFVNTMKEEFLTLV</sequence>
<name>A0A367K4B7_RHIST</name>
<dbReference type="OrthoDB" id="4356994at2759"/>
<keyword evidence="2" id="KW-0479">Metal-binding</keyword>
<dbReference type="GO" id="GO:0000981">
    <property type="term" value="F:DNA-binding transcription factor activity, RNA polymerase II-specific"/>
    <property type="evidence" value="ECO:0007669"/>
    <property type="project" value="InterPro"/>
</dbReference>